<sequence length="104" mass="11875">MKKLVIAALSSILLAGTLVPATQAAAQDHRRFDRVEKKVVVVKHGWKRGHRLSPAERRHLADVRDYRRYRLSAPPRGTRWVRADRSFLLISLGNGTIRQVVTVR</sequence>
<evidence type="ECO:0008006" key="4">
    <source>
        <dbReference type="Google" id="ProtNLM"/>
    </source>
</evidence>
<feature type="signal peptide" evidence="1">
    <location>
        <begin position="1"/>
        <end position="26"/>
    </location>
</feature>
<evidence type="ECO:0000256" key="1">
    <source>
        <dbReference type="SAM" id="SignalP"/>
    </source>
</evidence>
<organism evidence="2 3">
    <name type="scientific">Xaviernesmea rhizosphaerae</name>
    <dbReference type="NCBI Taxonomy" id="1672749"/>
    <lineage>
        <taxon>Bacteria</taxon>
        <taxon>Pseudomonadati</taxon>
        <taxon>Pseudomonadota</taxon>
        <taxon>Alphaproteobacteria</taxon>
        <taxon>Hyphomicrobiales</taxon>
        <taxon>Rhizobiaceae</taxon>
        <taxon>Rhizobium/Agrobacterium group</taxon>
        <taxon>Xaviernesmea</taxon>
    </lineage>
</organism>
<dbReference type="InterPro" id="IPR024572">
    <property type="entry name" value="RcnB"/>
</dbReference>
<name>A0ABX3PFQ4_9HYPH</name>
<dbReference type="EMBL" id="MSPX01000003">
    <property type="protein sequence ID" value="OQP87320.1"/>
    <property type="molecule type" value="Genomic_DNA"/>
</dbReference>
<proteinExistence type="predicted"/>
<keyword evidence="3" id="KW-1185">Reference proteome</keyword>
<evidence type="ECO:0000313" key="3">
    <source>
        <dbReference type="Proteomes" id="UP000192652"/>
    </source>
</evidence>
<evidence type="ECO:0000313" key="2">
    <source>
        <dbReference type="EMBL" id="OQP87320.1"/>
    </source>
</evidence>
<dbReference type="Pfam" id="PF11776">
    <property type="entry name" value="RcnB"/>
    <property type="match status" value="1"/>
</dbReference>
<protein>
    <recommendedName>
        <fullName evidence="4">Ni/Co efflux regulator RcnB</fullName>
    </recommendedName>
</protein>
<reference evidence="2 3" key="1">
    <citation type="journal article" date="2017" name="Antonie Van Leeuwenhoek">
        <title>Rhizobium rhizosphaerae sp. nov., a novel species isolated from rice rhizosphere.</title>
        <authorList>
            <person name="Zhao J.J."/>
            <person name="Zhang J."/>
            <person name="Zhang R.J."/>
            <person name="Zhang C.W."/>
            <person name="Yin H.Q."/>
            <person name="Zhang X.X."/>
        </authorList>
    </citation>
    <scope>NUCLEOTIDE SEQUENCE [LARGE SCALE GENOMIC DNA]</scope>
    <source>
        <strain evidence="2 3">RD15</strain>
    </source>
</reference>
<dbReference type="RefSeq" id="WP_081174361.1">
    <property type="nucleotide sequence ID" value="NZ_MSPX01000003.1"/>
</dbReference>
<dbReference type="Proteomes" id="UP000192652">
    <property type="component" value="Unassembled WGS sequence"/>
</dbReference>
<keyword evidence="1" id="KW-0732">Signal</keyword>
<dbReference type="Gene3D" id="3.10.450.160">
    <property type="entry name" value="inner membrane protein cigr"/>
    <property type="match status" value="1"/>
</dbReference>
<accession>A0ABX3PFQ4</accession>
<feature type="chain" id="PRO_5047505614" description="Ni/Co efflux regulator RcnB" evidence="1">
    <location>
        <begin position="27"/>
        <end position="104"/>
    </location>
</feature>
<gene>
    <name evidence="2" type="ORF">BTR14_05095</name>
</gene>
<comment type="caution">
    <text evidence="2">The sequence shown here is derived from an EMBL/GenBank/DDBJ whole genome shotgun (WGS) entry which is preliminary data.</text>
</comment>